<keyword evidence="2" id="KW-1185">Reference proteome</keyword>
<protein>
    <recommendedName>
        <fullName evidence="3">Zinc finger PMZ-type domain-containing protein</fullName>
    </recommendedName>
</protein>
<reference evidence="1 2" key="1">
    <citation type="journal article" date="2017" name="Nat. Commun.">
        <title>Genome assembly with in vitro proximity ligation data and whole-genome triplication in lettuce.</title>
        <authorList>
            <person name="Reyes-Chin-Wo S."/>
            <person name="Wang Z."/>
            <person name="Yang X."/>
            <person name="Kozik A."/>
            <person name="Arikit S."/>
            <person name="Song C."/>
            <person name="Xia L."/>
            <person name="Froenicke L."/>
            <person name="Lavelle D.O."/>
            <person name="Truco M.J."/>
            <person name="Xia R."/>
            <person name="Zhu S."/>
            <person name="Xu C."/>
            <person name="Xu H."/>
            <person name="Xu X."/>
            <person name="Cox K."/>
            <person name="Korf I."/>
            <person name="Meyers B.C."/>
            <person name="Michelmore R.W."/>
        </authorList>
    </citation>
    <scope>NUCLEOTIDE SEQUENCE [LARGE SCALE GENOMIC DNA]</scope>
    <source>
        <strain evidence="2">cv. Salinas</strain>
        <tissue evidence="1">Seedlings</tissue>
    </source>
</reference>
<proteinExistence type="predicted"/>
<dbReference type="Proteomes" id="UP000235145">
    <property type="component" value="Unassembled WGS sequence"/>
</dbReference>
<evidence type="ECO:0000313" key="1">
    <source>
        <dbReference type="EMBL" id="KAJ0227888.1"/>
    </source>
</evidence>
<gene>
    <name evidence="1" type="ORF">LSAT_V11C100026510</name>
</gene>
<dbReference type="PANTHER" id="PTHR31973:SF190">
    <property type="entry name" value="MULE TRANSPOSASE DOMAIN-CONTAINING PROTEIN"/>
    <property type="match status" value="1"/>
</dbReference>
<name>A0A9R1WTL8_LACSA</name>
<accession>A0A9R1WTL8</accession>
<comment type="caution">
    <text evidence="1">The sequence shown here is derived from an EMBL/GenBank/DDBJ whole genome shotgun (WGS) entry which is preliminary data.</text>
</comment>
<dbReference type="PANTHER" id="PTHR31973">
    <property type="entry name" value="POLYPROTEIN, PUTATIVE-RELATED"/>
    <property type="match status" value="1"/>
</dbReference>
<dbReference type="EMBL" id="NBSK02000001">
    <property type="protein sequence ID" value="KAJ0227888.1"/>
    <property type="molecule type" value="Genomic_DNA"/>
</dbReference>
<dbReference type="AlphaFoldDB" id="A0A9R1WTL8"/>
<sequence length="431" mass="49517">MESGDDYDDSEYIVHESNLQFDVNVDMSEFHSVVDVYEHGILNKKTKYLACTSKYLAKLISNPRIPIKDLHDELCKKLELGMSVEKVARAKQMVERVISGDYQLQYGYLRHYALEMQNTNLGTTVRIYVDLEPCLLTTTRTFRRIYVCLGALKLGFKVGLRDFLGVDGEDLELGANSKFTLISDRQNGIIPAVAKVFPNAEHRETTLNHFKYALDDLKKINDEDHSWLCKIPAETLSKSHFSGRAHTDCLLNNLCEVFNAKIDEGRDKPIITCLEYIREYLMKRLCIVKKEIDKCPGELSTTEIIILEEIKTDAAKYVANYNGARKYQVASTFWEIKGFPCRHVMSTIWNKIKNGEDATDVKDWLSTWRAMYLNKTDPINGRSMWPKSDCPFTLTPPKRHTQVVMCRTSKPRTAETFRGGGRHVQYHNSVK</sequence>
<evidence type="ECO:0008006" key="3">
    <source>
        <dbReference type="Google" id="ProtNLM"/>
    </source>
</evidence>
<evidence type="ECO:0000313" key="2">
    <source>
        <dbReference type="Proteomes" id="UP000235145"/>
    </source>
</evidence>
<organism evidence="1 2">
    <name type="scientific">Lactuca sativa</name>
    <name type="common">Garden lettuce</name>
    <dbReference type="NCBI Taxonomy" id="4236"/>
    <lineage>
        <taxon>Eukaryota</taxon>
        <taxon>Viridiplantae</taxon>
        <taxon>Streptophyta</taxon>
        <taxon>Embryophyta</taxon>
        <taxon>Tracheophyta</taxon>
        <taxon>Spermatophyta</taxon>
        <taxon>Magnoliopsida</taxon>
        <taxon>eudicotyledons</taxon>
        <taxon>Gunneridae</taxon>
        <taxon>Pentapetalae</taxon>
        <taxon>asterids</taxon>
        <taxon>campanulids</taxon>
        <taxon>Asterales</taxon>
        <taxon>Asteraceae</taxon>
        <taxon>Cichorioideae</taxon>
        <taxon>Cichorieae</taxon>
        <taxon>Lactucinae</taxon>
        <taxon>Lactuca</taxon>
    </lineage>
</organism>